<feature type="region of interest" description="Disordered" evidence="1">
    <location>
        <begin position="475"/>
        <end position="517"/>
    </location>
</feature>
<organism evidence="2 3">
    <name type="scientific">Candida theae</name>
    <dbReference type="NCBI Taxonomy" id="1198502"/>
    <lineage>
        <taxon>Eukaryota</taxon>
        <taxon>Fungi</taxon>
        <taxon>Dikarya</taxon>
        <taxon>Ascomycota</taxon>
        <taxon>Saccharomycotina</taxon>
        <taxon>Pichiomycetes</taxon>
        <taxon>Debaryomycetaceae</taxon>
        <taxon>Candida/Lodderomyces clade</taxon>
        <taxon>Candida</taxon>
    </lineage>
</organism>
<accession>A0AAD5FWH1</accession>
<feature type="compositionally biased region" description="Polar residues" evidence="1">
    <location>
        <begin position="547"/>
        <end position="557"/>
    </location>
</feature>
<feature type="region of interest" description="Disordered" evidence="1">
    <location>
        <begin position="1"/>
        <end position="76"/>
    </location>
</feature>
<feature type="compositionally biased region" description="Low complexity" evidence="1">
    <location>
        <begin position="96"/>
        <end position="110"/>
    </location>
</feature>
<evidence type="ECO:0000313" key="3">
    <source>
        <dbReference type="Proteomes" id="UP001204833"/>
    </source>
</evidence>
<feature type="compositionally biased region" description="Polar residues" evidence="1">
    <location>
        <begin position="395"/>
        <end position="405"/>
    </location>
</feature>
<dbReference type="EMBL" id="JAIHNG010000176">
    <property type="protein sequence ID" value="KAI5948898.1"/>
    <property type="molecule type" value="Genomic_DNA"/>
</dbReference>
<feature type="compositionally biased region" description="Low complexity" evidence="1">
    <location>
        <begin position="51"/>
        <end position="74"/>
    </location>
</feature>
<feature type="compositionally biased region" description="Polar residues" evidence="1">
    <location>
        <begin position="190"/>
        <end position="201"/>
    </location>
</feature>
<evidence type="ECO:0000313" key="2">
    <source>
        <dbReference type="EMBL" id="KAI5948898.1"/>
    </source>
</evidence>
<protein>
    <submittedName>
        <fullName evidence="2">Uncharacterized protein</fullName>
    </submittedName>
</protein>
<dbReference type="GeneID" id="76153135"/>
<feature type="compositionally biased region" description="Polar residues" evidence="1">
    <location>
        <begin position="482"/>
        <end position="510"/>
    </location>
</feature>
<feature type="region of interest" description="Disordered" evidence="1">
    <location>
        <begin position="547"/>
        <end position="627"/>
    </location>
</feature>
<reference evidence="2 3" key="1">
    <citation type="journal article" date="2022" name="DNA Res.">
        <title>Genome analysis of five recently described species of the CUG-Ser clade uncovers Candida theae as a new hybrid lineage with pathogenic potential in the Candida parapsilosis species complex.</title>
        <authorList>
            <person name="Mixao V."/>
            <person name="Del Olmo V."/>
            <person name="Hegedusova E."/>
            <person name="Saus E."/>
            <person name="Pryszcz L."/>
            <person name="Cillingova A."/>
            <person name="Nosek J."/>
            <person name="Gabaldon T."/>
        </authorList>
    </citation>
    <scope>NUCLEOTIDE SEQUENCE [LARGE SCALE GENOMIC DNA]</scope>
    <source>
        <strain evidence="2 3">CBS 12239</strain>
    </source>
</reference>
<feature type="compositionally biased region" description="Basic and acidic residues" evidence="1">
    <location>
        <begin position="594"/>
        <end position="604"/>
    </location>
</feature>
<feature type="region of interest" description="Disordered" evidence="1">
    <location>
        <begin position="96"/>
        <end position="141"/>
    </location>
</feature>
<evidence type="ECO:0000256" key="1">
    <source>
        <dbReference type="SAM" id="MobiDB-lite"/>
    </source>
</evidence>
<feature type="compositionally biased region" description="Polar residues" evidence="1">
    <location>
        <begin position="21"/>
        <end position="39"/>
    </location>
</feature>
<dbReference type="Proteomes" id="UP001204833">
    <property type="component" value="Unassembled WGS sequence"/>
</dbReference>
<gene>
    <name evidence="2" type="ORF">KGF57_005091</name>
</gene>
<feature type="region of interest" description="Disordered" evidence="1">
    <location>
        <begin position="395"/>
        <end position="428"/>
    </location>
</feature>
<comment type="caution">
    <text evidence="2">The sequence shown here is derived from an EMBL/GenBank/DDBJ whole genome shotgun (WGS) entry which is preliminary data.</text>
</comment>
<dbReference type="RefSeq" id="XP_051606408.1">
    <property type="nucleotide sequence ID" value="XM_051754670.1"/>
</dbReference>
<feature type="compositionally biased region" description="Basic and acidic residues" evidence="1">
    <location>
        <begin position="9"/>
        <end position="20"/>
    </location>
</feature>
<sequence>MDSNSQSGENRDTEDTHPETSESINSNQNVPHLQKTQNRQSDRIPPFANIQESQHQQQQQSLLPQQQPQQPQNQYADYGKFQPHLSLNSVLPQQQFLQPQQQSQTYSASQHDLKPRQPPVSQSVSFSIPIPQPQPHLAPLQTPNYVPNSYQPFHIQSPYASIAQPPHFGSFTTHGLPQPRSRHSLDSKLGDSQGSTGTPLSYNHERGPSSSTTSLSTTHQHPGIVSYEQGEHNLGTENSSLTTGGSNTTGAYTHNAIHPFAISSRGSTSSFLTPFDSGILNANQKSVVSQCTRCKKDFVQIVNIPTEGGNDMNGKAAGGGQTKLFKMCAHCRELQRQRSRRWQMKTKDRKGFCRRCGTEIPVKDQNFVLCANCRSNLRTRKSDRSLQGRCINCSSSMDSESNTPDGSFPKDIKDPRPSSSKPTHRVCSHCRGKDKHRRYKLEQMGVCNRCAKTLDPHEYGEYKLCAECREKKRQYGQREKTGQGNSNEEPSYNSYTTHPVHSQPYANQYYTPYPQYGSHNNHNLSSVQLLYPAHQAGPYMQQYVSSQSFQPNTQQQHPMGYSQPLPPPPLLHQSSYLGQLQPSMQASSSQEPPQPREPRAEDQHQNTSGQGQDFYGATESHDSDRRS</sequence>
<proteinExistence type="predicted"/>
<feature type="compositionally biased region" description="Low complexity" evidence="1">
    <location>
        <begin position="209"/>
        <end position="218"/>
    </location>
</feature>
<feature type="region of interest" description="Disordered" evidence="1">
    <location>
        <begin position="164"/>
        <end position="220"/>
    </location>
</feature>
<keyword evidence="3" id="KW-1185">Reference proteome</keyword>
<dbReference type="AlphaFoldDB" id="A0AAD5FWH1"/>
<name>A0AAD5FWH1_9ASCO</name>
<feature type="compositionally biased region" description="Low complexity" evidence="1">
    <location>
        <begin position="581"/>
        <end position="591"/>
    </location>
</feature>